<dbReference type="RefSeq" id="WP_154617219.1">
    <property type="nucleotide sequence ID" value="NZ_JADFAY010000012.1"/>
</dbReference>
<comment type="caution">
    <text evidence="1">The sequence shown here is derived from an EMBL/GenBank/DDBJ whole genome shotgun (WGS) entry which is preliminary data.</text>
</comment>
<dbReference type="EMBL" id="WLXI01000027">
    <property type="protein sequence ID" value="MTD01196.1"/>
    <property type="molecule type" value="Genomic_DNA"/>
</dbReference>
<sequence length="170" mass="20522">MNNKNVTYLKNSLLPKNWYWLLPILPTIPFLINRLFFLKNQMLTLIFWEIIAFSIAISLSEYSPFREVSTQRLLENFIEDNGFYLQFKDIDKIKHSISIKWLYNNNFLEIEVDHRGVYYPNFEHIPHLLSSLFKYSLYEVDELPNGNLFIILFDDSIEEFDSTESWKQYE</sequence>
<dbReference type="AlphaFoldDB" id="A0A6L6G8V8"/>
<name>A0A6L6G8V8_STRUB</name>
<reference evidence="1 2" key="1">
    <citation type="submission" date="2019-11" db="EMBL/GenBank/DDBJ databases">
        <title>Streptococcus uberis isolated from clinical mastitis cases on a southeastern Queensland dairy.</title>
        <authorList>
            <person name="Workentine M.L."/>
            <person name="Price R."/>
            <person name="Olchowy T."/>
        </authorList>
    </citation>
    <scope>NUCLEOTIDE SEQUENCE [LARGE SCALE GENOMIC DNA]</scope>
    <source>
        <strain evidence="1 2">OLC4459-A17</strain>
    </source>
</reference>
<evidence type="ECO:0000313" key="1">
    <source>
        <dbReference type="EMBL" id="MTD01196.1"/>
    </source>
</evidence>
<protein>
    <submittedName>
        <fullName evidence="1">Uncharacterized protein</fullName>
    </submittedName>
</protein>
<evidence type="ECO:0000313" key="2">
    <source>
        <dbReference type="Proteomes" id="UP000483839"/>
    </source>
</evidence>
<accession>A0A6L6G8V8</accession>
<gene>
    <name evidence="1" type="ORF">GKS16_02710</name>
</gene>
<dbReference type="Proteomes" id="UP000483839">
    <property type="component" value="Unassembled WGS sequence"/>
</dbReference>
<proteinExistence type="predicted"/>
<organism evidence="1 2">
    <name type="scientific">Streptococcus uberis</name>
    <dbReference type="NCBI Taxonomy" id="1349"/>
    <lineage>
        <taxon>Bacteria</taxon>
        <taxon>Bacillati</taxon>
        <taxon>Bacillota</taxon>
        <taxon>Bacilli</taxon>
        <taxon>Lactobacillales</taxon>
        <taxon>Streptococcaceae</taxon>
        <taxon>Streptococcus</taxon>
    </lineage>
</organism>